<organism evidence="1 2">
    <name type="scientific">Romanomermis culicivorax</name>
    <name type="common">Nematode worm</name>
    <dbReference type="NCBI Taxonomy" id="13658"/>
    <lineage>
        <taxon>Eukaryota</taxon>
        <taxon>Metazoa</taxon>
        <taxon>Ecdysozoa</taxon>
        <taxon>Nematoda</taxon>
        <taxon>Enoplea</taxon>
        <taxon>Dorylaimia</taxon>
        <taxon>Mermithida</taxon>
        <taxon>Mermithoidea</taxon>
        <taxon>Mermithidae</taxon>
        <taxon>Romanomermis</taxon>
    </lineage>
</organism>
<keyword evidence="1" id="KW-1185">Reference proteome</keyword>
<accession>A0A915IBN7</accession>
<proteinExistence type="predicted"/>
<evidence type="ECO:0000313" key="2">
    <source>
        <dbReference type="WBParaSite" id="nRc.2.0.1.t11585-RA"/>
    </source>
</evidence>
<reference evidence="2" key="1">
    <citation type="submission" date="2022-11" db="UniProtKB">
        <authorList>
            <consortium name="WormBaseParasite"/>
        </authorList>
    </citation>
    <scope>IDENTIFICATION</scope>
</reference>
<sequence>MTMNREPKKERTERTMGLLELLHRRKWKTPIVSSSMRTLMHINLPFLGSRPGGGGAPTPWGITEAAGTVIRPVMIGKNPEAIALNCTLLLN</sequence>
<dbReference type="Proteomes" id="UP000887565">
    <property type="component" value="Unplaced"/>
</dbReference>
<dbReference type="WBParaSite" id="nRc.2.0.1.t11585-RA">
    <property type="protein sequence ID" value="nRc.2.0.1.t11585-RA"/>
    <property type="gene ID" value="nRc.2.0.1.g11585"/>
</dbReference>
<protein>
    <submittedName>
        <fullName evidence="2">Uncharacterized protein</fullName>
    </submittedName>
</protein>
<dbReference type="AlphaFoldDB" id="A0A915IBN7"/>
<name>A0A915IBN7_ROMCU</name>
<evidence type="ECO:0000313" key="1">
    <source>
        <dbReference type="Proteomes" id="UP000887565"/>
    </source>
</evidence>